<gene>
    <name evidence="1" type="ORF">POL58_34280</name>
</gene>
<accession>A0ABT5BFD8</accession>
<name>A0ABT5BFD8_9BACT</name>
<dbReference type="Proteomes" id="UP001217838">
    <property type="component" value="Unassembled WGS sequence"/>
</dbReference>
<organism evidence="1 2">
    <name type="scientific">Nannocystis radixulma</name>
    <dbReference type="NCBI Taxonomy" id="2995305"/>
    <lineage>
        <taxon>Bacteria</taxon>
        <taxon>Pseudomonadati</taxon>
        <taxon>Myxococcota</taxon>
        <taxon>Polyangia</taxon>
        <taxon>Nannocystales</taxon>
        <taxon>Nannocystaceae</taxon>
        <taxon>Nannocystis</taxon>
    </lineage>
</organism>
<keyword evidence="2" id="KW-1185">Reference proteome</keyword>
<reference evidence="1 2" key="1">
    <citation type="submission" date="2022-11" db="EMBL/GenBank/DDBJ databases">
        <title>Minimal conservation of predation-associated metabolite biosynthetic gene clusters underscores biosynthetic potential of Myxococcota including descriptions for ten novel species: Archangium lansinium sp. nov., Myxococcus landrumus sp. nov., Nannocystis bai.</title>
        <authorList>
            <person name="Ahearne A."/>
            <person name="Stevens C."/>
            <person name="Dowd S."/>
        </authorList>
    </citation>
    <scope>NUCLEOTIDE SEQUENCE [LARGE SCALE GENOMIC DNA]</scope>
    <source>
        <strain evidence="1 2">NCELM</strain>
    </source>
</reference>
<proteinExistence type="predicted"/>
<dbReference type="EMBL" id="JAQNDN010000020">
    <property type="protein sequence ID" value="MDC0672872.1"/>
    <property type="molecule type" value="Genomic_DNA"/>
</dbReference>
<sequence length="106" mass="10814">MPGPVVTTPPFGIQDSFQQRALGVLSSNTRVKGAKGMMGTALDQVLFAGVPSVYGVWTVPNTRVAIAGVPTVGASSQGLAFMIVNGAPVITGPMLASQTDPKITNT</sequence>
<dbReference type="RefSeq" id="WP_272005019.1">
    <property type="nucleotide sequence ID" value="NZ_JAQNDN010000020.1"/>
</dbReference>
<evidence type="ECO:0008006" key="3">
    <source>
        <dbReference type="Google" id="ProtNLM"/>
    </source>
</evidence>
<evidence type="ECO:0000313" key="1">
    <source>
        <dbReference type="EMBL" id="MDC0672872.1"/>
    </source>
</evidence>
<evidence type="ECO:0000313" key="2">
    <source>
        <dbReference type="Proteomes" id="UP001217838"/>
    </source>
</evidence>
<comment type="caution">
    <text evidence="1">The sequence shown here is derived from an EMBL/GenBank/DDBJ whole genome shotgun (WGS) entry which is preliminary data.</text>
</comment>
<protein>
    <recommendedName>
        <fullName evidence="3">Tox-PAAR-like domain-containing protein</fullName>
    </recommendedName>
</protein>